<evidence type="ECO:0000313" key="1">
    <source>
        <dbReference type="EMBL" id="APG76643.1"/>
    </source>
</evidence>
<sequence>MDTLSLALQEIVRGVALLPRSMHVVVENLKSTLRTALSMTTPATMISLPLETLRWIIRFLRQAGMKLWPLLTRATTSLRRAGTGCLEMATLPCSIPLPLPQLQVLTENAPSLLRTTLLNTSSQVAQLGGTEFGIGLLAENTSYFISRTVKRLTCHGTGGSRGPSCHCAGSKPSLSLRSSMLDLSLAYLIARSCGLSPSIRLGCMIGSLSRSISGDLGGLTTLASLGLAGICIARSSMGN</sequence>
<proteinExistence type="predicted"/>
<protein>
    <submittedName>
        <fullName evidence="1">Uncharacterized protein</fullName>
    </submittedName>
</protein>
<reference evidence="1" key="1">
    <citation type="journal article" date="2016" name="Nature">
        <title>Redefining the invertebrate RNA virosphere.</title>
        <authorList>
            <person name="Shi M."/>
            <person name="Lin X.D."/>
            <person name="Tian J.H."/>
            <person name="Chen L.J."/>
            <person name="Chen X."/>
            <person name="Li C.X."/>
            <person name="Qin X.C."/>
            <person name="Li J."/>
            <person name="Cao J.P."/>
            <person name="Eden J.S."/>
            <person name="Buchmann J."/>
            <person name="Wang W."/>
            <person name="Xu J."/>
            <person name="Holmes E.C."/>
            <person name="Zhang Y.Z."/>
        </authorList>
    </citation>
    <scope>NUCLEOTIDE SEQUENCE</scope>
    <source>
        <strain evidence="1">WZRBX38997</strain>
    </source>
</reference>
<dbReference type="EMBL" id="KX883277">
    <property type="protein sequence ID" value="APG76643.1"/>
    <property type="molecule type" value="Genomic_RNA"/>
</dbReference>
<name>A0A1L3KH07_9VIRU</name>
<accession>A0A1L3KH07</accession>
<organism evidence="1">
    <name type="scientific">Wenzhou noda-like virus 7</name>
    <dbReference type="NCBI Taxonomy" id="1923591"/>
    <lineage>
        <taxon>Viruses</taxon>
        <taxon>Riboviria</taxon>
    </lineage>
</organism>